<dbReference type="PANTHER" id="PTHR13847:SF150">
    <property type="entry name" value="OXIDOREDUCTASE TDA3-RELATED"/>
    <property type="match status" value="1"/>
</dbReference>
<sequence length="369" mass="39026">TESTSKECSAKRVLICGGGIIGVSTAYYLVQKGISPTIIERNEIAGAASGKAGGFLALDWNDGSRIGPLARLSFGLHEELAQKLGDDCGYRRCDTLEVLASEDGPVSQHQGSGVPQWVNGRVSRTQVIGTTESTAQVHPYKLTHALLEEAKKGGLQVKHGAVEGIAFADGATKNVTGVIVDGNIIEAEAVIIAMGPWSTNARNWLPLPLIAAEKYHSILLKPQEELSAHALFTSIRTLDGRRVAPEVYPRPDGEVYICGEGDSQVLPDDPCEIKVMQTQCDNLKNFGAAISSTLEQAPVTKQQACYLPISQDGLPLIGRVPGVEGAFVAAGHSCWGILNGPGTGLLMAELVAGESTSLDISAFDPARFI</sequence>
<dbReference type="InterPro" id="IPR006076">
    <property type="entry name" value="FAD-dep_OxRdtase"/>
</dbReference>
<proteinExistence type="predicted"/>
<keyword evidence="1" id="KW-0472">Membrane</keyword>
<evidence type="ECO:0000259" key="2">
    <source>
        <dbReference type="Pfam" id="PF01266"/>
    </source>
</evidence>
<dbReference type="Proteomes" id="UP000708148">
    <property type="component" value="Unassembled WGS sequence"/>
</dbReference>
<dbReference type="GO" id="GO:0005737">
    <property type="term" value="C:cytoplasm"/>
    <property type="evidence" value="ECO:0007669"/>
    <property type="project" value="TreeGrafter"/>
</dbReference>
<name>A0A8S1ILU4_9CHLO</name>
<reference evidence="3" key="1">
    <citation type="submission" date="2020-12" db="EMBL/GenBank/DDBJ databases">
        <authorList>
            <person name="Iha C."/>
        </authorList>
    </citation>
    <scope>NUCLEOTIDE SEQUENCE</scope>
</reference>
<dbReference type="OrthoDB" id="498204at2759"/>
<feature type="domain" description="FAD dependent oxidoreductase" evidence="2">
    <location>
        <begin position="12"/>
        <end position="350"/>
    </location>
</feature>
<dbReference type="Pfam" id="PF01266">
    <property type="entry name" value="DAO"/>
    <property type="match status" value="1"/>
</dbReference>
<dbReference type="PANTHER" id="PTHR13847">
    <property type="entry name" value="SARCOSINE DEHYDROGENASE-RELATED"/>
    <property type="match status" value="1"/>
</dbReference>
<evidence type="ECO:0000313" key="3">
    <source>
        <dbReference type="EMBL" id="CAD7695671.1"/>
    </source>
</evidence>
<comment type="caution">
    <text evidence="3">The sequence shown here is derived from an EMBL/GenBank/DDBJ whole genome shotgun (WGS) entry which is preliminary data.</text>
</comment>
<evidence type="ECO:0000313" key="4">
    <source>
        <dbReference type="Proteomes" id="UP000708148"/>
    </source>
</evidence>
<keyword evidence="1" id="KW-1133">Transmembrane helix</keyword>
<dbReference type="SUPFAM" id="SSF51905">
    <property type="entry name" value="FAD/NAD(P)-binding domain"/>
    <property type="match status" value="1"/>
</dbReference>
<dbReference type="Gene3D" id="3.30.9.10">
    <property type="entry name" value="D-Amino Acid Oxidase, subunit A, domain 2"/>
    <property type="match status" value="1"/>
</dbReference>
<keyword evidence="4" id="KW-1185">Reference proteome</keyword>
<dbReference type="PRINTS" id="PR00420">
    <property type="entry name" value="RNGMNOXGNASE"/>
</dbReference>
<protein>
    <recommendedName>
        <fullName evidence="2">FAD dependent oxidoreductase domain-containing protein</fullName>
    </recommendedName>
</protein>
<dbReference type="EMBL" id="CAJHUC010000374">
    <property type="protein sequence ID" value="CAD7695671.1"/>
    <property type="molecule type" value="Genomic_DNA"/>
</dbReference>
<feature type="non-terminal residue" evidence="3">
    <location>
        <position position="369"/>
    </location>
</feature>
<dbReference type="AlphaFoldDB" id="A0A8S1ILU4"/>
<organism evidence="3 4">
    <name type="scientific">Ostreobium quekettii</name>
    <dbReference type="NCBI Taxonomy" id="121088"/>
    <lineage>
        <taxon>Eukaryota</taxon>
        <taxon>Viridiplantae</taxon>
        <taxon>Chlorophyta</taxon>
        <taxon>core chlorophytes</taxon>
        <taxon>Ulvophyceae</taxon>
        <taxon>TCBD clade</taxon>
        <taxon>Bryopsidales</taxon>
        <taxon>Ostreobineae</taxon>
        <taxon>Ostreobiaceae</taxon>
        <taxon>Ostreobium</taxon>
    </lineage>
</organism>
<evidence type="ECO:0000256" key="1">
    <source>
        <dbReference type="SAM" id="Phobius"/>
    </source>
</evidence>
<gene>
    <name evidence="3" type="ORF">OSTQU699_LOCUS1032</name>
</gene>
<keyword evidence="1" id="KW-0812">Transmembrane</keyword>
<feature type="transmembrane region" description="Helical" evidence="1">
    <location>
        <begin position="12"/>
        <end position="30"/>
    </location>
</feature>
<dbReference type="Gene3D" id="3.50.50.60">
    <property type="entry name" value="FAD/NAD(P)-binding domain"/>
    <property type="match status" value="1"/>
</dbReference>
<accession>A0A8S1ILU4</accession>
<dbReference type="InterPro" id="IPR036188">
    <property type="entry name" value="FAD/NAD-bd_sf"/>
</dbReference>